<keyword evidence="4" id="KW-1185">Reference proteome</keyword>
<feature type="domain" description="AB hydrolase-1" evidence="2">
    <location>
        <begin position="38"/>
        <end position="286"/>
    </location>
</feature>
<dbReference type="PANTHER" id="PTHR37017:SF10">
    <property type="entry name" value="AB HYDROLASE-1 DOMAIN-CONTAINING PROTEIN"/>
    <property type="match status" value="1"/>
</dbReference>
<evidence type="ECO:0000313" key="3">
    <source>
        <dbReference type="EMBL" id="PIG88846.1"/>
    </source>
</evidence>
<dbReference type="Pfam" id="PF12697">
    <property type="entry name" value="Abhydrolase_6"/>
    <property type="match status" value="1"/>
</dbReference>
<dbReference type="STRING" id="656916.A0A2G7G7P2"/>
<evidence type="ECO:0000256" key="1">
    <source>
        <dbReference type="SAM" id="MobiDB-lite"/>
    </source>
</evidence>
<dbReference type="InterPro" id="IPR000073">
    <property type="entry name" value="AB_hydrolase_1"/>
</dbReference>
<organism evidence="3 4">
    <name type="scientific">Aspergillus arachidicola</name>
    <dbReference type="NCBI Taxonomy" id="656916"/>
    <lineage>
        <taxon>Eukaryota</taxon>
        <taxon>Fungi</taxon>
        <taxon>Dikarya</taxon>
        <taxon>Ascomycota</taxon>
        <taxon>Pezizomycotina</taxon>
        <taxon>Eurotiomycetes</taxon>
        <taxon>Eurotiomycetidae</taxon>
        <taxon>Eurotiales</taxon>
        <taxon>Aspergillaceae</taxon>
        <taxon>Aspergillus</taxon>
        <taxon>Aspergillus subgen. Circumdati</taxon>
    </lineage>
</organism>
<protein>
    <recommendedName>
        <fullName evidence="2">AB hydrolase-1 domain-containing protein</fullName>
    </recommendedName>
</protein>
<sequence>MSDPGQHNLHIQDIHPIPQTIYPKPTLKPTQNDPKPTIVLIHGAWHTPTHYEPYTTALKNAGFEVHCPHLPTCTGKSPPTATFADDVSLIRQTLHSLTTAGKPILLIMHSYGGCVGTDAAQDYIYPVTTTSESPTPNPEEKHKEKGGIIHLLYLSAYILPPGSSIQTIMDKAGVNEDLWAQYMDDDEVGLTMPQDPGLWFYGGLDEGTVERCVKGLVRFPVRVLREKTGGDVWRRCPVTYVRTERDYAVPKGFQDLMLEGVKGEGVQVRVLGFEACHSVFLTNVEEMVGVVDGIVRDWRGGGL</sequence>
<dbReference type="SUPFAM" id="SSF53474">
    <property type="entry name" value="alpha/beta-Hydrolases"/>
    <property type="match status" value="1"/>
</dbReference>
<reference evidence="3 4" key="1">
    <citation type="submission" date="2017-05" db="EMBL/GenBank/DDBJ databases">
        <title>Genome sequence for an aflatoxigenic pathogen of Argentinian peanut, Aspergillus arachidicola.</title>
        <authorList>
            <person name="Moore G."/>
            <person name="Beltz S.B."/>
            <person name="Mack B.M."/>
        </authorList>
    </citation>
    <scope>NUCLEOTIDE SEQUENCE [LARGE SCALE GENOMIC DNA]</scope>
    <source>
        <strain evidence="3 4">CBS 117610</strain>
    </source>
</reference>
<comment type="caution">
    <text evidence="3">The sequence shown here is derived from an EMBL/GenBank/DDBJ whole genome shotgun (WGS) entry which is preliminary data.</text>
</comment>
<gene>
    <name evidence="3" type="ORF">AARAC_011199</name>
</gene>
<dbReference type="Proteomes" id="UP000231358">
    <property type="component" value="Unassembled WGS sequence"/>
</dbReference>
<dbReference type="PANTHER" id="PTHR37017">
    <property type="entry name" value="AB HYDROLASE-1 DOMAIN-CONTAINING PROTEIN-RELATED"/>
    <property type="match status" value="1"/>
</dbReference>
<evidence type="ECO:0000313" key="4">
    <source>
        <dbReference type="Proteomes" id="UP000231358"/>
    </source>
</evidence>
<dbReference type="AlphaFoldDB" id="A0A2G7G7P2"/>
<dbReference type="Gene3D" id="3.40.50.1820">
    <property type="entry name" value="alpha/beta hydrolase"/>
    <property type="match status" value="1"/>
</dbReference>
<dbReference type="InterPro" id="IPR029058">
    <property type="entry name" value="AB_hydrolase_fold"/>
</dbReference>
<feature type="region of interest" description="Disordered" evidence="1">
    <location>
        <begin position="1"/>
        <end position="34"/>
    </location>
</feature>
<name>A0A2G7G7P2_9EURO</name>
<evidence type="ECO:0000259" key="2">
    <source>
        <dbReference type="Pfam" id="PF12697"/>
    </source>
</evidence>
<dbReference type="EMBL" id="NEXV01000090">
    <property type="protein sequence ID" value="PIG88846.1"/>
    <property type="molecule type" value="Genomic_DNA"/>
</dbReference>
<dbReference type="InterPro" id="IPR052897">
    <property type="entry name" value="Sec-Metab_Biosynth_Hydrolase"/>
</dbReference>
<proteinExistence type="predicted"/>
<accession>A0A2G7G7P2</accession>